<evidence type="ECO:0000313" key="10">
    <source>
        <dbReference type="Proteomes" id="UP000625711"/>
    </source>
</evidence>
<organism evidence="9 10">
    <name type="scientific">Rhynchophorus ferrugineus</name>
    <name type="common">Red palm weevil</name>
    <name type="synonym">Curculio ferrugineus</name>
    <dbReference type="NCBI Taxonomy" id="354439"/>
    <lineage>
        <taxon>Eukaryota</taxon>
        <taxon>Metazoa</taxon>
        <taxon>Ecdysozoa</taxon>
        <taxon>Arthropoda</taxon>
        <taxon>Hexapoda</taxon>
        <taxon>Insecta</taxon>
        <taxon>Pterygota</taxon>
        <taxon>Neoptera</taxon>
        <taxon>Endopterygota</taxon>
        <taxon>Coleoptera</taxon>
        <taxon>Polyphaga</taxon>
        <taxon>Cucujiformia</taxon>
        <taxon>Curculionidae</taxon>
        <taxon>Dryophthorinae</taxon>
        <taxon>Rhynchophorus</taxon>
    </lineage>
</organism>
<dbReference type="FunFam" id="3.30.160.60:FF:000446">
    <property type="entry name" value="Zinc finger protein"/>
    <property type="match status" value="1"/>
</dbReference>
<dbReference type="Gene3D" id="3.40.1800.20">
    <property type="match status" value="1"/>
</dbReference>
<evidence type="ECO:0000313" key="9">
    <source>
        <dbReference type="EMBL" id="KAF7284037.1"/>
    </source>
</evidence>
<dbReference type="SMART" id="SM00868">
    <property type="entry name" value="zf-AD"/>
    <property type="match status" value="1"/>
</dbReference>
<dbReference type="SUPFAM" id="SSF57667">
    <property type="entry name" value="beta-beta-alpha zinc fingers"/>
    <property type="match status" value="3"/>
</dbReference>
<name>A0A834J097_RHYFE</name>
<dbReference type="SMART" id="SM00355">
    <property type="entry name" value="ZnF_C2H2"/>
    <property type="match status" value="4"/>
</dbReference>
<dbReference type="PROSITE" id="PS50157">
    <property type="entry name" value="ZINC_FINGER_C2H2_2"/>
    <property type="match status" value="4"/>
</dbReference>
<evidence type="ECO:0000256" key="3">
    <source>
        <dbReference type="ARBA" id="ARBA00022737"/>
    </source>
</evidence>
<keyword evidence="2" id="KW-0479">Metal-binding</keyword>
<dbReference type="OrthoDB" id="6077919at2759"/>
<dbReference type="EMBL" id="JAACXV010000084">
    <property type="protein sequence ID" value="KAF7284037.1"/>
    <property type="molecule type" value="Genomic_DNA"/>
</dbReference>
<keyword evidence="4 7" id="KW-0863">Zinc-finger</keyword>
<evidence type="ECO:0000256" key="1">
    <source>
        <dbReference type="ARBA" id="ARBA00004123"/>
    </source>
</evidence>
<reference evidence="9" key="1">
    <citation type="submission" date="2020-08" db="EMBL/GenBank/DDBJ databases">
        <title>Genome sequencing and assembly of the red palm weevil Rhynchophorus ferrugineus.</title>
        <authorList>
            <person name="Dias G.B."/>
            <person name="Bergman C.M."/>
            <person name="Manee M."/>
        </authorList>
    </citation>
    <scope>NUCLEOTIDE SEQUENCE</scope>
    <source>
        <strain evidence="9">AA-2017</strain>
        <tissue evidence="9">Whole larva</tissue>
    </source>
</reference>
<sequence>MSSHEDCSNIILNDDEKVCRTCLHTSKSYNEIKIKDNDEYIISMLTMCLPQINLTLTKDPIICQNCISKLEEFHKFLIVCLEIEEKLTNYCGSWNVNVPIDLANILNITVKENDDICVKYEDQQIREVGIKIENDLPKLSEQIHLQNNSEHEEKKEVYDFNNTFTRDIKSETFQCHTCNALFSTKCLLDKHIPTHNVPCIFTCNICNSEFKYKHSFEKHFQAHVNDRQAAKPFSCDICGKLFDRKAKMRKHQEIHIVKEKPFICNICGKRFINEELLKSHRHRVHDSEKAFNCELCGNKYARNIHWKNTE</sequence>
<protein>
    <recommendedName>
        <fullName evidence="8">C2H2-type domain-containing protein</fullName>
    </recommendedName>
</protein>
<comment type="caution">
    <text evidence="9">The sequence shown here is derived from an EMBL/GenBank/DDBJ whole genome shotgun (WGS) entry which is preliminary data.</text>
</comment>
<dbReference type="InterPro" id="IPR050331">
    <property type="entry name" value="Zinc_finger"/>
</dbReference>
<dbReference type="GO" id="GO:0005634">
    <property type="term" value="C:nucleus"/>
    <property type="evidence" value="ECO:0007669"/>
    <property type="project" value="UniProtKB-SubCell"/>
</dbReference>
<evidence type="ECO:0000259" key="8">
    <source>
        <dbReference type="PROSITE" id="PS50157"/>
    </source>
</evidence>
<feature type="domain" description="C2H2-type" evidence="8">
    <location>
        <begin position="173"/>
        <end position="195"/>
    </location>
</feature>
<dbReference type="InterPro" id="IPR013087">
    <property type="entry name" value="Znf_C2H2_type"/>
</dbReference>
<evidence type="ECO:0000256" key="6">
    <source>
        <dbReference type="ARBA" id="ARBA00023242"/>
    </source>
</evidence>
<feature type="domain" description="C2H2-type" evidence="8">
    <location>
        <begin position="201"/>
        <end position="228"/>
    </location>
</feature>
<dbReference type="SUPFAM" id="SSF57716">
    <property type="entry name" value="Glucocorticoid receptor-like (DNA-binding domain)"/>
    <property type="match status" value="1"/>
</dbReference>
<dbReference type="GO" id="GO:0010468">
    <property type="term" value="P:regulation of gene expression"/>
    <property type="evidence" value="ECO:0007669"/>
    <property type="project" value="TreeGrafter"/>
</dbReference>
<dbReference type="PANTHER" id="PTHR16515:SF66">
    <property type="entry name" value="C2H2-TYPE DOMAIN-CONTAINING PROTEIN"/>
    <property type="match status" value="1"/>
</dbReference>
<dbReference type="InterPro" id="IPR012934">
    <property type="entry name" value="Znf_AD"/>
</dbReference>
<proteinExistence type="predicted"/>
<keyword evidence="6" id="KW-0539">Nucleus</keyword>
<dbReference type="AlphaFoldDB" id="A0A834J097"/>
<dbReference type="Proteomes" id="UP000625711">
    <property type="component" value="Unassembled WGS sequence"/>
</dbReference>
<keyword evidence="5" id="KW-0862">Zinc</keyword>
<dbReference type="GO" id="GO:0008270">
    <property type="term" value="F:zinc ion binding"/>
    <property type="evidence" value="ECO:0007669"/>
    <property type="project" value="UniProtKB-KW"/>
</dbReference>
<dbReference type="PROSITE" id="PS00028">
    <property type="entry name" value="ZINC_FINGER_C2H2_1"/>
    <property type="match status" value="3"/>
</dbReference>
<dbReference type="FunFam" id="3.30.160.60:FF:000065">
    <property type="entry name" value="B-cell CLL/lymphoma 6, member B"/>
    <property type="match status" value="1"/>
</dbReference>
<evidence type="ECO:0000256" key="4">
    <source>
        <dbReference type="ARBA" id="ARBA00022771"/>
    </source>
</evidence>
<feature type="domain" description="C2H2-type" evidence="8">
    <location>
        <begin position="233"/>
        <end position="260"/>
    </location>
</feature>
<accession>A0A834J097</accession>
<keyword evidence="3" id="KW-0677">Repeat</keyword>
<evidence type="ECO:0000256" key="7">
    <source>
        <dbReference type="PROSITE-ProRule" id="PRU00042"/>
    </source>
</evidence>
<dbReference type="Gene3D" id="3.30.160.60">
    <property type="entry name" value="Classic Zinc Finger"/>
    <property type="match status" value="3"/>
</dbReference>
<dbReference type="PANTHER" id="PTHR16515">
    <property type="entry name" value="PR DOMAIN ZINC FINGER PROTEIN"/>
    <property type="match status" value="1"/>
</dbReference>
<keyword evidence="10" id="KW-1185">Reference proteome</keyword>
<dbReference type="InterPro" id="IPR036236">
    <property type="entry name" value="Znf_C2H2_sf"/>
</dbReference>
<dbReference type="Pfam" id="PF00096">
    <property type="entry name" value="zf-C2H2"/>
    <property type="match status" value="2"/>
</dbReference>
<dbReference type="Pfam" id="PF07776">
    <property type="entry name" value="zf-AD"/>
    <property type="match status" value="1"/>
</dbReference>
<evidence type="ECO:0000256" key="5">
    <source>
        <dbReference type="ARBA" id="ARBA00022833"/>
    </source>
</evidence>
<evidence type="ECO:0000256" key="2">
    <source>
        <dbReference type="ARBA" id="ARBA00022723"/>
    </source>
</evidence>
<comment type="subcellular location">
    <subcellularLocation>
        <location evidence="1">Nucleus</location>
    </subcellularLocation>
</comment>
<gene>
    <name evidence="9" type="ORF">GWI33_022657</name>
</gene>
<feature type="domain" description="C2H2-type" evidence="8">
    <location>
        <begin position="262"/>
        <end position="290"/>
    </location>
</feature>